<dbReference type="Proteomes" id="UP000019854">
    <property type="component" value="Unassembled WGS sequence"/>
</dbReference>
<sequence length="50" mass="5746">MHTRRRDLVDGRRPQSLGPRVGGGIGRLAQHEDDLLHDFFLLHGPWEKAM</sequence>
<comment type="caution">
    <text evidence="2">The sequence shown here is derived from an EMBL/GenBank/DDBJ whole genome shotgun (WGS) entry which is preliminary data.</text>
</comment>
<proteinExistence type="predicted"/>
<evidence type="ECO:0000313" key="2">
    <source>
        <dbReference type="EMBL" id="ETZ90966.1"/>
    </source>
</evidence>
<reference evidence="2 3" key="1">
    <citation type="submission" date="2014-01" db="EMBL/GenBank/DDBJ databases">
        <authorList>
            <person name="Zelazny A."/>
            <person name="Olivier K."/>
            <person name="Sampaio E.P."/>
            <person name="Holland S.M."/>
            <person name="Tallon L.J."/>
            <person name="Sadzewicz L.K."/>
            <person name="Sengamalay N."/>
            <person name="Fraser C.M."/>
            <person name="Hine E."/>
            <person name="Shefchek K.A."/>
            <person name="Das S.P."/>
            <person name="Shallom S.J."/>
            <person name="Agrawal S."/>
            <person name="Tettelin H."/>
        </authorList>
    </citation>
    <scope>NUCLEOTIDE SEQUENCE [LARGE SCALE GENOMIC DNA]</scope>
    <source>
        <strain evidence="2 3">MAB_030201_1075</strain>
    </source>
</reference>
<dbReference type="AlphaFoldDB" id="A0A829PUJ7"/>
<evidence type="ECO:0000313" key="3">
    <source>
        <dbReference type="Proteomes" id="UP000019854"/>
    </source>
</evidence>
<dbReference type="EMBL" id="JAOX01000001">
    <property type="protein sequence ID" value="ETZ90966.1"/>
    <property type="molecule type" value="Genomic_DNA"/>
</dbReference>
<feature type="compositionally biased region" description="Basic and acidic residues" evidence="1">
    <location>
        <begin position="1"/>
        <end position="13"/>
    </location>
</feature>
<accession>A0A829PUJ7</accession>
<name>A0A829PUJ7_9MYCO</name>
<feature type="region of interest" description="Disordered" evidence="1">
    <location>
        <begin position="1"/>
        <end position="24"/>
    </location>
</feature>
<evidence type="ECO:0000256" key="1">
    <source>
        <dbReference type="SAM" id="MobiDB-lite"/>
    </source>
</evidence>
<organism evidence="2 3">
    <name type="scientific">Mycobacteroides abscessus MAB_030201_1075</name>
    <dbReference type="NCBI Taxonomy" id="1335410"/>
    <lineage>
        <taxon>Bacteria</taxon>
        <taxon>Bacillati</taxon>
        <taxon>Actinomycetota</taxon>
        <taxon>Actinomycetes</taxon>
        <taxon>Mycobacteriales</taxon>
        <taxon>Mycobacteriaceae</taxon>
        <taxon>Mycobacteroides</taxon>
        <taxon>Mycobacteroides abscessus</taxon>
    </lineage>
</organism>
<protein>
    <submittedName>
        <fullName evidence="2">Uncharacterized protein</fullName>
    </submittedName>
</protein>
<gene>
    <name evidence="2" type="ORF">L829_4552</name>
</gene>